<protein>
    <submittedName>
        <fullName evidence="1">Uncharacterized protein</fullName>
    </submittedName>
</protein>
<evidence type="ECO:0000313" key="2">
    <source>
        <dbReference type="Proteomes" id="UP000019593"/>
    </source>
</evidence>
<dbReference type="KEGG" id="red:roselon_02839"/>
<evidence type="ECO:0000313" key="1">
    <source>
        <dbReference type="EMBL" id="AHM05137.1"/>
    </source>
</evidence>
<gene>
    <name evidence="1" type="ORF">roselon_02839</name>
</gene>
<dbReference type="STRING" id="1294273.roselon_02839"/>
<dbReference type="HOGENOM" id="CLU_1936537_0_0_5"/>
<reference evidence="1 2" key="1">
    <citation type="submission" date="2013-03" db="EMBL/GenBank/DDBJ databases">
        <authorList>
            <person name="Fiebig A."/>
            <person name="Goeker M."/>
            <person name="Klenk H.-P.P."/>
        </authorList>
    </citation>
    <scope>NUCLEOTIDE SEQUENCE [LARGE SCALE GENOMIC DNA]</scope>
    <source>
        <strain evidence="2">DSM 19469</strain>
    </source>
</reference>
<name>W8S4J9_9RHOB</name>
<dbReference type="Proteomes" id="UP000019593">
    <property type="component" value="Chromosome"/>
</dbReference>
<organism evidence="1 2">
    <name type="scientific">Roseicyclus elongatus DSM 19469</name>
    <dbReference type="NCBI Taxonomy" id="1294273"/>
    <lineage>
        <taxon>Bacteria</taxon>
        <taxon>Pseudomonadati</taxon>
        <taxon>Pseudomonadota</taxon>
        <taxon>Alphaproteobacteria</taxon>
        <taxon>Rhodobacterales</taxon>
        <taxon>Roseobacteraceae</taxon>
        <taxon>Roseicyclus</taxon>
    </lineage>
</organism>
<dbReference type="RefSeq" id="WP_156945946.1">
    <property type="nucleotide sequence ID" value="NZ_CP004372.1"/>
</dbReference>
<dbReference type="AlphaFoldDB" id="W8S4J9"/>
<sequence length="130" mass="14246">MSLDAQAQSLRLLVVHHDLIVLEDLCETLAETGSAALVDRADTLRPDDLDGQCYDAALIEVSRNATAYETAFQTLSKALARVIWITDDMHPAPETPLVRTSLRQPFRTEDVTTALEAAGVLLTGMKMPRP</sequence>
<keyword evidence="2" id="KW-1185">Reference proteome</keyword>
<accession>W8S4J9</accession>
<proteinExistence type="predicted"/>
<dbReference type="EMBL" id="CP004372">
    <property type="protein sequence ID" value="AHM05137.1"/>
    <property type="molecule type" value="Genomic_DNA"/>
</dbReference>